<sequence length="63" mass="7113">MKTCPRFTRIRSDFERDIRYLGNHAARHPGTAPAKTSARTALGTKQRMAEALTRHYAHCPECG</sequence>
<dbReference type="EMBL" id="CP108264">
    <property type="protein sequence ID" value="WTU77536.1"/>
    <property type="molecule type" value="Genomic_DNA"/>
</dbReference>
<gene>
    <name evidence="1" type="ORF">OG327_31745</name>
</gene>
<accession>A0AAU2JZL4</accession>
<reference evidence="1" key="1">
    <citation type="submission" date="2022-10" db="EMBL/GenBank/DDBJ databases">
        <title>The complete genomes of actinobacterial strains from the NBC collection.</title>
        <authorList>
            <person name="Joergensen T.S."/>
            <person name="Alvarez Arevalo M."/>
            <person name="Sterndorff E.B."/>
            <person name="Faurdal D."/>
            <person name="Vuksanovic O."/>
            <person name="Mourched A.-S."/>
            <person name="Charusanti P."/>
            <person name="Shaw S."/>
            <person name="Blin K."/>
            <person name="Weber T."/>
        </authorList>
    </citation>
    <scope>NUCLEOTIDE SEQUENCE</scope>
    <source>
        <strain evidence="1">NBC_00049</strain>
    </source>
</reference>
<protein>
    <recommendedName>
        <fullName evidence="2">Transposase</fullName>
    </recommendedName>
</protein>
<evidence type="ECO:0008006" key="2">
    <source>
        <dbReference type="Google" id="ProtNLM"/>
    </source>
</evidence>
<name>A0AAU2JZL4_9ACTN</name>
<organism evidence="1">
    <name type="scientific">Streptomyces sp. NBC_00049</name>
    <dbReference type="NCBI Taxonomy" id="2903617"/>
    <lineage>
        <taxon>Bacteria</taxon>
        <taxon>Bacillati</taxon>
        <taxon>Actinomycetota</taxon>
        <taxon>Actinomycetes</taxon>
        <taxon>Kitasatosporales</taxon>
        <taxon>Streptomycetaceae</taxon>
        <taxon>Streptomyces</taxon>
    </lineage>
</organism>
<evidence type="ECO:0000313" key="1">
    <source>
        <dbReference type="EMBL" id="WTU77536.1"/>
    </source>
</evidence>
<dbReference type="AlphaFoldDB" id="A0AAU2JZL4"/>
<proteinExistence type="predicted"/>